<feature type="transmembrane region" description="Helical" evidence="2">
    <location>
        <begin position="237"/>
        <end position="256"/>
    </location>
</feature>
<dbReference type="EMBL" id="MKXG01000136">
    <property type="protein sequence ID" value="PJZ16626.1"/>
    <property type="molecule type" value="Genomic_DNA"/>
</dbReference>
<organism evidence="4 5">
    <name type="scientific">Lactobacillus crispatus</name>
    <dbReference type="NCBI Taxonomy" id="47770"/>
    <lineage>
        <taxon>Bacteria</taxon>
        <taxon>Bacillati</taxon>
        <taxon>Bacillota</taxon>
        <taxon>Bacilli</taxon>
        <taxon>Lactobacillales</taxon>
        <taxon>Lactobacillaceae</taxon>
        <taxon>Lactobacillus</taxon>
    </lineage>
</organism>
<gene>
    <name evidence="4" type="ORF">BHU41_09135</name>
</gene>
<dbReference type="GO" id="GO:0004175">
    <property type="term" value="F:endopeptidase activity"/>
    <property type="evidence" value="ECO:0007669"/>
    <property type="project" value="UniProtKB-ARBA"/>
</dbReference>
<dbReference type="Proteomes" id="UP000231914">
    <property type="component" value="Unassembled WGS sequence"/>
</dbReference>
<comment type="caution">
    <text evidence="4">The sequence shown here is derived from an EMBL/GenBank/DDBJ whole genome shotgun (WGS) entry which is preliminary data.</text>
</comment>
<feature type="transmembrane region" description="Helical" evidence="2">
    <location>
        <begin position="86"/>
        <end position="107"/>
    </location>
</feature>
<feature type="domain" description="CAAX prenyl protease 2/Lysostaphin resistance protein A-like" evidence="3">
    <location>
        <begin position="120"/>
        <end position="221"/>
    </location>
</feature>
<keyword evidence="2" id="KW-0472">Membrane</keyword>
<evidence type="ECO:0000313" key="4">
    <source>
        <dbReference type="EMBL" id="PJZ16626.1"/>
    </source>
</evidence>
<comment type="similarity">
    <text evidence="1">Belongs to the UPF0177 family.</text>
</comment>
<evidence type="ECO:0000256" key="1">
    <source>
        <dbReference type="ARBA" id="ARBA00009067"/>
    </source>
</evidence>
<dbReference type="AlphaFoldDB" id="A0A2M9WMH5"/>
<dbReference type="RefSeq" id="WP_257942976.1">
    <property type="nucleotide sequence ID" value="NZ_MKXG01000136.1"/>
</dbReference>
<keyword evidence="2" id="KW-0812">Transmembrane</keyword>
<feature type="transmembrane region" description="Helical" evidence="2">
    <location>
        <begin position="158"/>
        <end position="175"/>
    </location>
</feature>
<feature type="transmembrane region" description="Helical" evidence="2">
    <location>
        <begin position="28"/>
        <end position="46"/>
    </location>
</feature>
<proteinExistence type="inferred from homology"/>
<evidence type="ECO:0000259" key="3">
    <source>
        <dbReference type="Pfam" id="PF02517"/>
    </source>
</evidence>
<feature type="transmembrane region" description="Helical" evidence="2">
    <location>
        <begin position="52"/>
        <end position="74"/>
    </location>
</feature>
<feature type="transmembrane region" description="Helical" evidence="2">
    <location>
        <begin position="181"/>
        <end position="202"/>
    </location>
</feature>
<name>A0A2M9WMH5_9LACO</name>
<dbReference type="InterPro" id="IPR003675">
    <property type="entry name" value="Rce1/LyrA-like_dom"/>
</dbReference>
<sequence>MNNKYYLALADEVEFSNKAEVNKTIRNLFILAIILLIGSFVLPHLIVGNMIIKWLIVIIFIVAFAYVAEHFILTTKTFNQRLKLQGISKVMMIIYCVFLALMVFGALKDKILLFKLPLYQIMVAALAAILPAICEEFLFRGILFNTFLLVFRKEKYDILWTSIVCSILFGLYHLNNLTSQSLISTVGQVIITLGMGLFLSYLRVWSNGLIWCMVVHFLQDFSPKILSTDYGTSKIKLTVLVATLIVILILICIYTINRRFLELSN</sequence>
<evidence type="ECO:0000256" key="2">
    <source>
        <dbReference type="SAM" id="Phobius"/>
    </source>
</evidence>
<protein>
    <submittedName>
        <fullName evidence="4">CAAX protease</fullName>
    </submittedName>
</protein>
<reference evidence="4 5" key="1">
    <citation type="submission" date="2016-10" db="EMBL/GenBank/DDBJ databases">
        <title>WGS of isloates from the oral cavity of healthy individuals.</title>
        <authorList>
            <person name="Sharma S."/>
            <person name="Pal V.K."/>
            <person name="Patil P.B."/>
            <person name="Korpole S."/>
            <person name="Grover V."/>
        </authorList>
    </citation>
    <scope>NUCLEOTIDE SEQUENCE [LARGE SCALE GENOMIC DNA]</scope>
    <source>
        <strain evidence="4 5">DISK12</strain>
    </source>
</reference>
<keyword evidence="2" id="KW-1133">Transmembrane helix</keyword>
<evidence type="ECO:0000313" key="5">
    <source>
        <dbReference type="Proteomes" id="UP000231914"/>
    </source>
</evidence>
<dbReference type="GO" id="GO:0080120">
    <property type="term" value="P:CAAX-box protein maturation"/>
    <property type="evidence" value="ECO:0007669"/>
    <property type="project" value="UniProtKB-ARBA"/>
</dbReference>
<accession>A0A2M9WMH5</accession>
<keyword evidence="4" id="KW-0378">Hydrolase</keyword>
<dbReference type="GO" id="GO:0006508">
    <property type="term" value="P:proteolysis"/>
    <property type="evidence" value="ECO:0007669"/>
    <property type="project" value="UniProtKB-KW"/>
</dbReference>
<feature type="transmembrane region" description="Helical" evidence="2">
    <location>
        <begin position="119"/>
        <end position="138"/>
    </location>
</feature>
<keyword evidence="4" id="KW-0645">Protease</keyword>
<dbReference type="Pfam" id="PF02517">
    <property type="entry name" value="Rce1-like"/>
    <property type="match status" value="1"/>
</dbReference>